<protein>
    <recommendedName>
        <fullName evidence="4">Peptidase S9</fullName>
    </recommendedName>
</protein>
<organism evidence="2 3">
    <name type="scientific">Blastococcus xanthinilyticus</name>
    <dbReference type="NCBI Taxonomy" id="1564164"/>
    <lineage>
        <taxon>Bacteria</taxon>
        <taxon>Bacillati</taxon>
        <taxon>Actinomycetota</taxon>
        <taxon>Actinomycetes</taxon>
        <taxon>Geodermatophilales</taxon>
        <taxon>Geodermatophilaceae</taxon>
        <taxon>Blastococcus</taxon>
    </lineage>
</organism>
<reference evidence="2 3" key="1">
    <citation type="submission" date="2019-07" db="EMBL/GenBank/DDBJ databases">
        <title>Genomic Encyclopedia of Archaeal and Bacterial Type Strains, Phase II (KMG-II): from individual species to whole genera.</title>
        <authorList>
            <person name="Goeker M."/>
        </authorList>
    </citation>
    <scope>NUCLEOTIDE SEQUENCE [LARGE SCALE GENOMIC DNA]</scope>
    <source>
        <strain evidence="2 3">DSM 46842</strain>
    </source>
</reference>
<evidence type="ECO:0008006" key="4">
    <source>
        <dbReference type="Google" id="ProtNLM"/>
    </source>
</evidence>
<dbReference type="EMBL" id="VNHW01000003">
    <property type="protein sequence ID" value="TYP88963.1"/>
    <property type="molecule type" value="Genomic_DNA"/>
</dbReference>
<evidence type="ECO:0000313" key="2">
    <source>
        <dbReference type="EMBL" id="TYP88963.1"/>
    </source>
</evidence>
<feature type="transmembrane region" description="Helical" evidence="1">
    <location>
        <begin position="6"/>
        <end position="26"/>
    </location>
</feature>
<sequence>MTTRPTLPPAVAATVSGAATALYYALPDVVPSRLARGWVKAAVVTVSLAASLPGARAAWNQRPEGQEADQDGEGTPGLTTAFRAMPAGKKAVALALPTAVIAGGVGGMLAAERKIYRRGEARAAAGKRLAHTGPALLYGLLAGVLRLVQGPLDSR</sequence>
<keyword evidence="1" id="KW-1133">Transmembrane helix</keyword>
<accession>A0A5S5CYZ1</accession>
<comment type="caution">
    <text evidence="2">The sequence shown here is derived from an EMBL/GenBank/DDBJ whole genome shotgun (WGS) entry which is preliminary data.</text>
</comment>
<evidence type="ECO:0000256" key="1">
    <source>
        <dbReference type="SAM" id="Phobius"/>
    </source>
</evidence>
<keyword evidence="3" id="KW-1185">Reference proteome</keyword>
<name>A0A5S5CYZ1_9ACTN</name>
<evidence type="ECO:0000313" key="3">
    <source>
        <dbReference type="Proteomes" id="UP000322499"/>
    </source>
</evidence>
<dbReference type="Proteomes" id="UP000322499">
    <property type="component" value="Unassembled WGS sequence"/>
</dbReference>
<dbReference type="AlphaFoldDB" id="A0A5S5CYZ1"/>
<gene>
    <name evidence="2" type="ORF">BD833_103119</name>
</gene>
<keyword evidence="1" id="KW-0472">Membrane</keyword>
<dbReference type="RefSeq" id="WP_166532185.1">
    <property type="nucleotide sequence ID" value="NZ_VNHW01000003.1"/>
</dbReference>
<feature type="transmembrane region" description="Helical" evidence="1">
    <location>
        <begin position="132"/>
        <end position="149"/>
    </location>
</feature>
<keyword evidence="1" id="KW-0812">Transmembrane</keyword>
<proteinExistence type="predicted"/>
<feature type="transmembrane region" description="Helical" evidence="1">
    <location>
        <begin position="91"/>
        <end position="111"/>
    </location>
</feature>